<feature type="transmembrane region" description="Helical" evidence="7">
    <location>
        <begin position="420"/>
        <end position="439"/>
    </location>
</feature>
<evidence type="ECO:0000256" key="7">
    <source>
        <dbReference type="SAM" id="Phobius"/>
    </source>
</evidence>
<feature type="region of interest" description="Disordered" evidence="6">
    <location>
        <begin position="353"/>
        <end position="381"/>
    </location>
</feature>
<feature type="region of interest" description="Disordered" evidence="6">
    <location>
        <begin position="313"/>
        <end position="335"/>
    </location>
</feature>
<feature type="transmembrane region" description="Helical" evidence="7">
    <location>
        <begin position="511"/>
        <end position="529"/>
    </location>
</feature>
<keyword evidence="2" id="KW-1003">Cell membrane</keyword>
<feature type="transmembrane region" description="Helical" evidence="7">
    <location>
        <begin position="181"/>
        <end position="201"/>
    </location>
</feature>
<feature type="transmembrane region" description="Helical" evidence="7">
    <location>
        <begin position="207"/>
        <end position="227"/>
    </location>
</feature>
<comment type="subcellular location">
    <subcellularLocation>
        <location evidence="1">Cell membrane</location>
        <topology evidence="1">Multi-pass membrane protein</topology>
    </subcellularLocation>
</comment>
<keyword evidence="5 7" id="KW-0472">Membrane</keyword>
<evidence type="ECO:0008006" key="10">
    <source>
        <dbReference type="Google" id="ProtNLM"/>
    </source>
</evidence>
<feature type="transmembrane region" description="Helical" evidence="7">
    <location>
        <begin position="234"/>
        <end position="252"/>
    </location>
</feature>
<evidence type="ECO:0000256" key="5">
    <source>
        <dbReference type="ARBA" id="ARBA00023136"/>
    </source>
</evidence>
<dbReference type="EMBL" id="SIDB01000014">
    <property type="protein sequence ID" value="KAI3423818.1"/>
    <property type="molecule type" value="Genomic_DNA"/>
</dbReference>
<evidence type="ECO:0000256" key="2">
    <source>
        <dbReference type="ARBA" id="ARBA00022475"/>
    </source>
</evidence>
<feature type="transmembrane region" description="Helical" evidence="7">
    <location>
        <begin position="46"/>
        <end position="68"/>
    </location>
</feature>
<feature type="compositionally biased region" description="Basic residues" evidence="6">
    <location>
        <begin position="364"/>
        <end position="380"/>
    </location>
</feature>
<feature type="transmembrane region" description="Helical" evidence="7">
    <location>
        <begin position="388"/>
        <end position="408"/>
    </location>
</feature>
<reference evidence="8" key="2">
    <citation type="submission" date="2020-11" db="EMBL/GenBank/DDBJ databases">
        <authorList>
            <person name="Cecchin M."/>
            <person name="Marcolungo L."/>
            <person name="Rossato M."/>
            <person name="Girolomoni L."/>
            <person name="Cosentino E."/>
            <person name="Cuine S."/>
            <person name="Li-Beisson Y."/>
            <person name="Delledonne M."/>
            <person name="Ballottari M."/>
        </authorList>
    </citation>
    <scope>NUCLEOTIDE SEQUENCE</scope>
    <source>
        <strain evidence="8">211/11P</strain>
        <tissue evidence="8">Whole cell</tissue>
    </source>
</reference>
<name>A0A9D4YSL9_CHLVU</name>
<accession>A0A9D4YSL9</accession>
<dbReference type="OrthoDB" id="10571223at2759"/>
<keyword evidence="9" id="KW-1185">Reference proteome</keyword>
<evidence type="ECO:0000313" key="9">
    <source>
        <dbReference type="Proteomes" id="UP001055712"/>
    </source>
</evidence>
<gene>
    <name evidence="8" type="ORF">D9Q98_009654</name>
</gene>
<protein>
    <recommendedName>
        <fullName evidence="10">EamA domain-containing protein</fullName>
    </recommendedName>
</protein>
<dbReference type="PANTHER" id="PTHR42920">
    <property type="entry name" value="OS03G0707200 PROTEIN-RELATED"/>
    <property type="match status" value="1"/>
</dbReference>
<feature type="transmembrane region" description="Helical" evidence="7">
    <location>
        <begin position="7"/>
        <end position="26"/>
    </location>
</feature>
<keyword evidence="4 7" id="KW-1133">Transmembrane helix</keyword>
<organism evidence="8 9">
    <name type="scientific">Chlorella vulgaris</name>
    <name type="common">Green alga</name>
    <dbReference type="NCBI Taxonomy" id="3077"/>
    <lineage>
        <taxon>Eukaryota</taxon>
        <taxon>Viridiplantae</taxon>
        <taxon>Chlorophyta</taxon>
        <taxon>core chlorophytes</taxon>
        <taxon>Trebouxiophyceae</taxon>
        <taxon>Chlorellales</taxon>
        <taxon>Chlorellaceae</taxon>
        <taxon>Chlorella clade</taxon>
        <taxon>Chlorella</taxon>
    </lineage>
</organism>
<dbReference type="AlphaFoldDB" id="A0A9D4YSL9"/>
<evidence type="ECO:0000256" key="4">
    <source>
        <dbReference type="ARBA" id="ARBA00022989"/>
    </source>
</evidence>
<evidence type="ECO:0000256" key="3">
    <source>
        <dbReference type="ARBA" id="ARBA00022692"/>
    </source>
</evidence>
<dbReference type="GO" id="GO:0005886">
    <property type="term" value="C:plasma membrane"/>
    <property type="evidence" value="ECO:0007669"/>
    <property type="project" value="UniProtKB-SubCell"/>
</dbReference>
<dbReference type="PANTHER" id="PTHR42920:SF5">
    <property type="entry name" value="EAMA DOMAIN-CONTAINING PROTEIN"/>
    <property type="match status" value="1"/>
</dbReference>
<dbReference type="Proteomes" id="UP001055712">
    <property type="component" value="Unassembled WGS sequence"/>
</dbReference>
<dbReference type="InterPro" id="IPR051258">
    <property type="entry name" value="Diverse_Substrate_Transporter"/>
</dbReference>
<comment type="caution">
    <text evidence="8">The sequence shown here is derived from an EMBL/GenBank/DDBJ whole genome shotgun (WGS) entry which is preliminary data.</text>
</comment>
<keyword evidence="3 7" id="KW-0812">Transmembrane</keyword>
<evidence type="ECO:0000256" key="1">
    <source>
        <dbReference type="ARBA" id="ARBA00004651"/>
    </source>
</evidence>
<reference evidence="8" key="1">
    <citation type="journal article" date="2019" name="Plant J.">
        <title>Chlorella vulgaris genome assembly and annotation reveals the molecular basis for metabolic acclimation to high light conditions.</title>
        <authorList>
            <person name="Cecchin M."/>
            <person name="Marcolungo L."/>
            <person name="Rossato M."/>
            <person name="Girolomoni L."/>
            <person name="Cosentino E."/>
            <person name="Cuine S."/>
            <person name="Li-Beisson Y."/>
            <person name="Delledonne M."/>
            <person name="Ballottari M."/>
        </authorList>
    </citation>
    <scope>NUCLEOTIDE SEQUENCE</scope>
    <source>
        <strain evidence="8">211/11P</strain>
    </source>
</reference>
<proteinExistence type="predicted"/>
<sequence>MPGLAGPAQLVWLVVAMGCQFLWGLYPVGIRYMQTKSEHPLTSLQLSFLINLLACPALFFGTTLPFWLSRTWRRSRNATAVTFDQPVGCADSPAGLGNGKVANGSPAGSAPLPPGSAWDSALAEPLLAADDLRDVEEQSLPFISPAPNGQLSMVLSAADEQPLEEQQARRHNRGWQAQAKVLLLTTFFLSSLFLAQVFSLLFTTAYLSQMVFLLAPVIVALAAKVLFKSPLPKGLWPALTLMLLGCGMVIGSKATGAGTHGFKHSVDYQPRFGPQQALWARVHSAESAQLCVAVFGEQHARWLCGLADEGHDEQEAPSWAGQDGSSRWQSAAADGKAFGRPLESDSLDRLAPAHSKSVVVTGKAKPKPGPRPKPKPHHRGSGMGMHDILGIALSFWGACCVAGFMTVVQRTHGTVSDQQVLWANFLTQIPFSFLLTFLFEHDKLGVLLHLGSTEVLEVFALAAGVNWFANWVQQMCIRTLGAPQAAAFLPMRLLGSLAASYPLLHESLDGPWQWGGVLLLLVAVTGYLLQQMQRKPAAVEAAALAPPPDEEVYDGPAFVA</sequence>
<evidence type="ECO:0000256" key="6">
    <source>
        <dbReference type="SAM" id="MobiDB-lite"/>
    </source>
</evidence>
<evidence type="ECO:0000313" key="8">
    <source>
        <dbReference type="EMBL" id="KAI3423818.1"/>
    </source>
</evidence>